<reference evidence="1" key="1">
    <citation type="submission" date="2020-04" db="EMBL/GenBank/DDBJ databases">
        <title>Analysis of mating type loci in Filobasidium floriforme.</title>
        <authorList>
            <person name="Nowrousian M."/>
        </authorList>
    </citation>
    <scope>NUCLEOTIDE SEQUENCE</scope>
    <source>
        <strain evidence="1">CBS 6242</strain>
    </source>
</reference>
<protein>
    <submittedName>
        <fullName evidence="1">Uncharacterized protein</fullName>
    </submittedName>
</protein>
<organism evidence="1 2">
    <name type="scientific">Filobasidium floriforme</name>
    <dbReference type="NCBI Taxonomy" id="5210"/>
    <lineage>
        <taxon>Eukaryota</taxon>
        <taxon>Fungi</taxon>
        <taxon>Dikarya</taxon>
        <taxon>Basidiomycota</taxon>
        <taxon>Agaricomycotina</taxon>
        <taxon>Tremellomycetes</taxon>
        <taxon>Filobasidiales</taxon>
        <taxon>Filobasidiaceae</taxon>
        <taxon>Filobasidium</taxon>
    </lineage>
</organism>
<dbReference type="AlphaFoldDB" id="A0A8K0NMU9"/>
<keyword evidence="2" id="KW-1185">Reference proteome</keyword>
<comment type="caution">
    <text evidence="1">The sequence shown here is derived from an EMBL/GenBank/DDBJ whole genome shotgun (WGS) entry which is preliminary data.</text>
</comment>
<dbReference type="EMBL" id="JABELV010000232">
    <property type="protein sequence ID" value="KAG7527755.1"/>
    <property type="molecule type" value="Genomic_DNA"/>
</dbReference>
<gene>
    <name evidence="1" type="ORF">FFLO_06617</name>
</gene>
<accession>A0A8K0NMU9</accession>
<name>A0A8K0NMU9_9TREE</name>
<sequence length="84" mass="9329">MPLTIGASFISTGNMEGVFSADVIAARPMVLDPDIDFWAFGIILLEHRCEAYCQSRFRGIDLGGSYSSAMRILFQIYCMIARSL</sequence>
<evidence type="ECO:0000313" key="2">
    <source>
        <dbReference type="Proteomes" id="UP000812966"/>
    </source>
</evidence>
<dbReference type="Proteomes" id="UP000812966">
    <property type="component" value="Unassembled WGS sequence"/>
</dbReference>
<evidence type="ECO:0000313" key="1">
    <source>
        <dbReference type="EMBL" id="KAG7527755.1"/>
    </source>
</evidence>
<proteinExistence type="predicted"/>